<comment type="caution">
    <text evidence="1">The sequence shown here is derived from an EMBL/GenBank/DDBJ whole genome shotgun (WGS) entry which is preliminary data.</text>
</comment>
<protein>
    <submittedName>
        <fullName evidence="1">Uncharacterized protein</fullName>
    </submittedName>
</protein>
<organism evidence="1 2">
    <name type="scientific">Botrytis byssoidea</name>
    <dbReference type="NCBI Taxonomy" id="139641"/>
    <lineage>
        <taxon>Eukaryota</taxon>
        <taxon>Fungi</taxon>
        <taxon>Dikarya</taxon>
        <taxon>Ascomycota</taxon>
        <taxon>Pezizomycotina</taxon>
        <taxon>Leotiomycetes</taxon>
        <taxon>Helotiales</taxon>
        <taxon>Sclerotiniaceae</taxon>
        <taxon>Botrytis</taxon>
    </lineage>
</organism>
<name>A0A9P5I6Y2_9HELO</name>
<reference evidence="1 2" key="1">
    <citation type="journal article" date="2020" name="Genome Biol. Evol.">
        <title>Comparative genomics of Sclerotiniaceae.</title>
        <authorList>
            <person name="Valero Jimenez C.A."/>
            <person name="Steentjes M."/>
            <person name="Scholten O.E."/>
            <person name="Van Kan J.A.L."/>
        </authorList>
    </citation>
    <scope>NUCLEOTIDE SEQUENCE [LARGE SCALE GENOMIC DNA]</scope>
    <source>
        <strain evidence="1 2">MUCL 94</strain>
    </source>
</reference>
<dbReference type="RefSeq" id="XP_038729696.1">
    <property type="nucleotide sequence ID" value="XM_038879683.1"/>
</dbReference>
<evidence type="ECO:0000313" key="1">
    <source>
        <dbReference type="EMBL" id="KAF7932147.1"/>
    </source>
</evidence>
<proteinExistence type="predicted"/>
<sequence>MQHKNLDLNHKVHSAREVTLGKILKPLWSEPYGDSAEDEAISSRSRENGEMKSAKFRGFAVIGFGQDQL</sequence>
<keyword evidence="2" id="KW-1185">Reference proteome</keyword>
<evidence type="ECO:0000313" key="2">
    <source>
        <dbReference type="Proteomes" id="UP000710849"/>
    </source>
</evidence>
<dbReference type="GeneID" id="62152756"/>
<dbReference type="Proteomes" id="UP000710849">
    <property type="component" value="Unassembled WGS sequence"/>
</dbReference>
<gene>
    <name evidence="1" type="ORF">EAE97_009168</name>
</gene>
<dbReference type="AlphaFoldDB" id="A0A9P5I6Y2"/>
<dbReference type="EMBL" id="RCSW01000020">
    <property type="protein sequence ID" value="KAF7932147.1"/>
    <property type="molecule type" value="Genomic_DNA"/>
</dbReference>
<accession>A0A9P5I6Y2</accession>